<evidence type="ECO:0000313" key="4">
    <source>
        <dbReference type="EMBL" id="NUU60487.1"/>
    </source>
</evidence>
<accession>A0A850ELU9</accession>
<feature type="transmembrane region" description="Helical" evidence="3">
    <location>
        <begin position="430"/>
        <end position="455"/>
    </location>
</feature>
<evidence type="ECO:0000256" key="2">
    <source>
        <dbReference type="ARBA" id="ARBA00023136"/>
    </source>
</evidence>
<evidence type="ECO:0000256" key="3">
    <source>
        <dbReference type="SAM" id="Phobius"/>
    </source>
</evidence>
<dbReference type="Pfam" id="PF03323">
    <property type="entry name" value="GerA"/>
    <property type="match status" value="1"/>
</dbReference>
<dbReference type="PIRSF" id="PIRSF005690">
    <property type="entry name" value="GerBA"/>
    <property type="match status" value="1"/>
</dbReference>
<comment type="caution">
    <text evidence="4">The sequence shown here is derived from an EMBL/GenBank/DDBJ whole genome shotgun (WGS) entry which is preliminary data.</text>
</comment>
<organism evidence="4 5">
    <name type="scientific">Paenibacillus agri</name>
    <dbReference type="NCBI Taxonomy" id="2744309"/>
    <lineage>
        <taxon>Bacteria</taxon>
        <taxon>Bacillati</taxon>
        <taxon>Bacillota</taxon>
        <taxon>Bacilli</taxon>
        <taxon>Bacillales</taxon>
        <taxon>Paenibacillaceae</taxon>
        <taxon>Paenibacillus</taxon>
    </lineage>
</organism>
<dbReference type="PANTHER" id="PTHR22550">
    <property type="entry name" value="SPORE GERMINATION PROTEIN"/>
    <property type="match status" value="1"/>
</dbReference>
<name>A0A850ELU9_9BACL</name>
<feature type="transmembrane region" description="Helical" evidence="3">
    <location>
        <begin position="385"/>
        <end position="410"/>
    </location>
</feature>
<gene>
    <name evidence="4" type="ORF">HPT30_09045</name>
</gene>
<protein>
    <submittedName>
        <fullName evidence="4">Spore germination protein</fullName>
    </submittedName>
</protein>
<keyword evidence="3" id="KW-0812">Transmembrane</keyword>
<dbReference type="GO" id="GO:0009847">
    <property type="term" value="P:spore germination"/>
    <property type="evidence" value="ECO:0007669"/>
    <property type="project" value="InterPro"/>
</dbReference>
<proteinExistence type="inferred from homology"/>
<evidence type="ECO:0000313" key="5">
    <source>
        <dbReference type="Proteomes" id="UP000564806"/>
    </source>
</evidence>
<dbReference type="InterPro" id="IPR050768">
    <property type="entry name" value="UPF0353/GerABKA_families"/>
</dbReference>
<dbReference type="EMBL" id="JABWCS010000201">
    <property type="protein sequence ID" value="NUU60487.1"/>
    <property type="molecule type" value="Genomic_DNA"/>
</dbReference>
<dbReference type="RefSeq" id="WP_175371073.1">
    <property type="nucleotide sequence ID" value="NZ_JABWCS010000201.1"/>
</dbReference>
<sequence length="505" mass="55662">MPIQDSNPAQDSSAVHNPVYNQHDPLSFVNQIRDYLHSPPDLIIHSLVISPDVPCSCLFLDTLTDKDKIEHELLSFLSEKACFEDVTHADEMISVLKGRIPFSSISSSDDFTLCVNSLLKGVCLIVVAGAPEVLWINVSQTSKRSVAEPMTESTVRGPQVGFTEDITVNLSLLRKRVRNVHLVIEQITAGTETETNMALIYLDNLASGPVIEEFRKRLAAIHTDSILDSAYVEEWLRERTYSPFSTILSTERPDILTSHLLEGGVGVIVDGSPIALVGPITFFQFFIAPEDYYQSADIATLLRWVRFLSFMLSVFVPALYVAVVSFQQELLPHSLLISIAGQREGVPFPAFVEAALMMVTFEVLREAGLRMPRIAGQAISIVGALVLGQAAVTAGLVSTAMVIVVAITAISNFVSPSYSFGITQRLLQFFYLMLAGAMGLFGLLCGVLMTVVHLASLKSFNVPYLSPVAPTVLSDWKDILVRVPRPWMDAYPRMNGTRKKSRKRL</sequence>
<evidence type="ECO:0000256" key="1">
    <source>
        <dbReference type="ARBA" id="ARBA00005278"/>
    </source>
</evidence>
<dbReference type="PANTHER" id="PTHR22550:SF5">
    <property type="entry name" value="LEUCINE ZIPPER PROTEIN 4"/>
    <property type="match status" value="1"/>
</dbReference>
<reference evidence="4" key="1">
    <citation type="submission" date="2020-06" db="EMBL/GenBank/DDBJ databases">
        <title>Paenibacillus sp. nov., isolated from soil.</title>
        <authorList>
            <person name="Seo Y.L."/>
        </authorList>
    </citation>
    <scope>NUCLEOTIDE SEQUENCE [LARGE SCALE GENOMIC DNA]</scope>
    <source>
        <strain evidence="4">JW14</strain>
    </source>
</reference>
<keyword evidence="5" id="KW-1185">Reference proteome</keyword>
<keyword evidence="2 3" id="KW-0472">Membrane</keyword>
<dbReference type="InterPro" id="IPR004995">
    <property type="entry name" value="Spore_Ger"/>
</dbReference>
<comment type="similarity">
    <text evidence="1">Belongs to the GerABKA family.</text>
</comment>
<keyword evidence="3" id="KW-1133">Transmembrane helix</keyword>
<dbReference type="GO" id="GO:0016020">
    <property type="term" value="C:membrane"/>
    <property type="evidence" value="ECO:0007669"/>
    <property type="project" value="InterPro"/>
</dbReference>
<dbReference type="AlphaFoldDB" id="A0A850ELU9"/>
<feature type="transmembrane region" description="Helical" evidence="3">
    <location>
        <begin position="304"/>
        <end position="326"/>
    </location>
</feature>
<dbReference type="Proteomes" id="UP000564806">
    <property type="component" value="Unassembled WGS sequence"/>
</dbReference>